<protein>
    <submittedName>
        <fullName evidence="1">Uncharacterized protein</fullName>
    </submittedName>
</protein>
<evidence type="ECO:0000313" key="1">
    <source>
        <dbReference type="EMBL" id="RPB18225.1"/>
    </source>
</evidence>
<accession>A0A3N4LJW3</accession>
<dbReference type="Proteomes" id="UP000267821">
    <property type="component" value="Unassembled WGS sequence"/>
</dbReference>
<name>A0A3N4LJW3_9PEZI</name>
<proteinExistence type="predicted"/>
<sequence length="180" mass="19920">MTNISYSTKEVTIARAQTLEAAHPKGLPYKAPKDLLYTSGAQWDYQGSMVARVLGPAVTEHYNYYKQGLIDKTTIPLYIILAGAGMGKSRHANEFHRTVCSSLDSDLANPASEVLVGRLKNAWVFHVSFENGTAIQPEERQNPAGAIAARMILQLLDVDMDQSSINNIYARIIRVSRPQQ</sequence>
<dbReference type="EMBL" id="ML121660">
    <property type="protein sequence ID" value="RPB18225.1"/>
    <property type="molecule type" value="Genomic_DNA"/>
</dbReference>
<dbReference type="InParanoid" id="A0A3N4LJW3"/>
<evidence type="ECO:0000313" key="2">
    <source>
        <dbReference type="Proteomes" id="UP000267821"/>
    </source>
</evidence>
<organism evidence="1 2">
    <name type="scientific">Terfezia boudieri ATCC MYA-4762</name>
    <dbReference type="NCBI Taxonomy" id="1051890"/>
    <lineage>
        <taxon>Eukaryota</taxon>
        <taxon>Fungi</taxon>
        <taxon>Dikarya</taxon>
        <taxon>Ascomycota</taxon>
        <taxon>Pezizomycotina</taxon>
        <taxon>Pezizomycetes</taxon>
        <taxon>Pezizales</taxon>
        <taxon>Pezizaceae</taxon>
        <taxon>Terfezia</taxon>
    </lineage>
</organism>
<dbReference type="AlphaFoldDB" id="A0A3N4LJW3"/>
<reference evidence="1 2" key="1">
    <citation type="journal article" date="2018" name="Nat. Ecol. Evol.">
        <title>Pezizomycetes genomes reveal the molecular basis of ectomycorrhizal truffle lifestyle.</title>
        <authorList>
            <person name="Murat C."/>
            <person name="Payen T."/>
            <person name="Noel B."/>
            <person name="Kuo A."/>
            <person name="Morin E."/>
            <person name="Chen J."/>
            <person name="Kohler A."/>
            <person name="Krizsan K."/>
            <person name="Balestrini R."/>
            <person name="Da Silva C."/>
            <person name="Montanini B."/>
            <person name="Hainaut M."/>
            <person name="Levati E."/>
            <person name="Barry K.W."/>
            <person name="Belfiori B."/>
            <person name="Cichocki N."/>
            <person name="Clum A."/>
            <person name="Dockter R.B."/>
            <person name="Fauchery L."/>
            <person name="Guy J."/>
            <person name="Iotti M."/>
            <person name="Le Tacon F."/>
            <person name="Lindquist E.A."/>
            <person name="Lipzen A."/>
            <person name="Malagnac F."/>
            <person name="Mello A."/>
            <person name="Molinier V."/>
            <person name="Miyauchi S."/>
            <person name="Poulain J."/>
            <person name="Riccioni C."/>
            <person name="Rubini A."/>
            <person name="Sitrit Y."/>
            <person name="Splivallo R."/>
            <person name="Traeger S."/>
            <person name="Wang M."/>
            <person name="Zifcakova L."/>
            <person name="Wipf D."/>
            <person name="Zambonelli A."/>
            <person name="Paolocci F."/>
            <person name="Nowrousian M."/>
            <person name="Ottonello S."/>
            <person name="Baldrian P."/>
            <person name="Spatafora J.W."/>
            <person name="Henrissat B."/>
            <person name="Nagy L.G."/>
            <person name="Aury J.M."/>
            <person name="Wincker P."/>
            <person name="Grigoriev I.V."/>
            <person name="Bonfante P."/>
            <person name="Martin F.M."/>
        </authorList>
    </citation>
    <scope>NUCLEOTIDE SEQUENCE [LARGE SCALE GENOMIC DNA]</scope>
    <source>
        <strain evidence="1 2">ATCC MYA-4762</strain>
    </source>
</reference>
<dbReference type="OrthoDB" id="5597935at2759"/>
<keyword evidence="2" id="KW-1185">Reference proteome</keyword>
<gene>
    <name evidence="1" type="ORF">L211DRAFT_141002</name>
</gene>